<dbReference type="Pfam" id="PF13304">
    <property type="entry name" value="AAA_21"/>
    <property type="match status" value="1"/>
</dbReference>
<evidence type="ECO:0000313" key="2">
    <source>
        <dbReference type="EMBL" id="MFC4640036.1"/>
    </source>
</evidence>
<dbReference type="InterPro" id="IPR051396">
    <property type="entry name" value="Bact_Antivir_Def_Nuclease"/>
</dbReference>
<dbReference type="InterPro" id="IPR027417">
    <property type="entry name" value="P-loop_NTPase"/>
</dbReference>
<gene>
    <name evidence="2" type="ORF">ACFO0D_17040</name>
</gene>
<feature type="domain" description="ATPase AAA-type core" evidence="1">
    <location>
        <begin position="590"/>
        <end position="646"/>
    </location>
</feature>
<keyword evidence="3" id="KW-1185">Reference proteome</keyword>
<evidence type="ECO:0000313" key="3">
    <source>
        <dbReference type="Proteomes" id="UP001595952"/>
    </source>
</evidence>
<name>A0ABV9IEL1_9DEIO</name>
<comment type="caution">
    <text evidence="2">The sequence shown here is derived from an EMBL/GenBank/DDBJ whole genome shotgun (WGS) entry which is preliminary data.</text>
</comment>
<proteinExistence type="predicted"/>
<protein>
    <submittedName>
        <fullName evidence="2">AAA family ATPase</fullName>
    </submittedName>
</protein>
<evidence type="ECO:0000259" key="1">
    <source>
        <dbReference type="Pfam" id="PF13304"/>
    </source>
</evidence>
<dbReference type="Proteomes" id="UP001595952">
    <property type="component" value="Unassembled WGS sequence"/>
</dbReference>
<dbReference type="PANTHER" id="PTHR43581:SF2">
    <property type="entry name" value="EXCINUCLEASE ATPASE SUBUNIT"/>
    <property type="match status" value="1"/>
</dbReference>
<dbReference type="SUPFAM" id="SSF52540">
    <property type="entry name" value="P-loop containing nucleoside triphosphate hydrolases"/>
    <property type="match status" value="1"/>
</dbReference>
<dbReference type="InterPro" id="IPR003959">
    <property type="entry name" value="ATPase_AAA_core"/>
</dbReference>
<dbReference type="RefSeq" id="WP_380063026.1">
    <property type="nucleotide sequence ID" value="NZ_JBHSEI010000012.1"/>
</dbReference>
<dbReference type="PANTHER" id="PTHR43581">
    <property type="entry name" value="ATP/GTP PHOSPHATASE"/>
    <property type="match status" value="1"/>
</dbReference>
<sequence>MPYLTNFAAHHFKAFGESSPIPVRPITLLFGPNSAGKSSYLQALKLYAELLTQRHLHTNGLPLGNWVHGRKPGTTIRLESEVQLLPTEVGPHSDLDDRTERIMLSIEVGVDFAADDAVAFEVLSGLRRLTVQVNGTPTFGFTAEGLAGMHSGSPAGGSTLRIGQVNWELPEFMRLVESSTRRISRELGIESGESQRNALQVLEPVIQEAWQKAFLIRASDLLTGNPRMLTQVVFEEKNSANQDLPVFTYEQAPPPAAAFIFTAIKFAHEDLQLLYRQMSDSLALHNHFGSRADEWLYRAMEEALQGDLSSLVGILGMIEQPEPLTRIASQLEDYRDSWQKTREISTLLAFGMDELVHIFSRFISPVVQVMNSLQTVGPLRQLGANAEDRDSWQSLLAHSQTQALVNRWLAQLGMDYEVVRAQLIDEEQLEAAKAQAAAAAEIDAAARLIIILDHSMRDAGLNDEQARSVRSLLRARVQEPQLQDAIGPAIPDTTGESAGMIHAIGRLARQLLDGSSGLTSGLRQRVDHWFPEKQTLLLQDTFEGISGLLRDPEAQPQQVRTNQNPSVLKLRDKRSGLMLDDTDLGVGVSQVLPVLARAAHPGLVIIEQPELHVHPALQAHLADIMIEAANRRGTTLLLETHSEHLILRLLRRIRETVGQELETETLRFTPDDLSVLFVHPPQAAQAAIIRSLPITPDGEVVGRWPQGFFADRSEDLL</sequence>
<dbReference type="EMBL" id="JBHSEI010000012">
    <property type="protein sequence ID" value="MFC4640036.1"/>
    <property type="molecule type" value="Genomic_DNA"/>
</dbReference>
<organism evidence="2 3">
    <name type="scientific">Deinococcus hohokamensis</name>
    <dbReference type="NCBI Taxonomy" id="309883"/>
    <lineage>
        <taxon>Bacteria</taxon>
        <taxon>Thermotogati</taxon>
        <taxon>Deinococcota</taxon>
        <taxon>Deinococci</taxon>
        <taxon>Deinococcales</taxon>
        <taxon>Deinococcaceae</taxon>
        <taxon>Deinococcus</taxon>
    </lineage>
</organism>
<accession>A0ABV9IEL1</accession>
<reference evidence="3" key="1">
    <citation type="journal article" date="2019" name="Int. J. Syst. Evol. Microbiol.">
        <title>The Global Catalogue of Microorganisms (GCM) 10K type strain sequencing project: providing services to taxonomists for standard genome sequencing and annotation.</title>
        <authorList>
            <consortium name="The Broad Institute Genomics Platform"/>
            <consortium name="The Broad Institute Genome Sequencing Center for Infectious Disease"/>
            <person name="Wu L."/>
            <person name="Ma J."/>
        </authorList>
    </citation>
    <scope>NUCLEOTIDE SEQUENCE [LARGE SCALE GENOMIC DNA]</scope>
    <source>
        <strain evidence="3">CCUG 55995</strain>
    </source>
</reference>